<dbReference type="RefSeq" id="WP_072632085.1">
    <property type="nucleotide sequence ID" value="NZ_MLCB01000195.1"/>
</dbReference>
<keyword evidence="3" id="KW-0804">Transcription</keyword>
<evidence type="ECO:0000313" key="6">
    <source>
        <dbReference type="Proteomes" id="UP000184514"/>
    </source>
</evidence>
<dbReference type="Pfam" id="PF01638">
    <property type="entry name" value="HxlR"/>
    <property type="match status" value="1"/>
</dbReference>
<name>A0A1L9NSL7_9RHOB</name>
<dbReference type="InterPro" id="IPR036390">
    <property type="entry name" value="WH_DNA-bd_sf"/>
</dbReference>
<dbReference type="PANTHER" id="PTHR33204">
    <property type="entry name" value="TRANSCRIPTIONAL REGULATOR, MARR FAMILY"/>
    <property type="match status" value="1"/>
</dbReference>
<comment type="caution">
    <text evidence="5">The sequence shown here is derived from an EMBL/GenBank/DDBJ whole genome shotgun (WGS) entry which is preliminary data.</text>
</comment>
<dbReference type="PANTHER" id="PTHR33204:SF39">
    <property type="entry name" value="TRANSCRIPTIONAL REGULATORY PROTEIN"/>
    <property type="match status" value="1"/>
</dbReference>
<dbReference type="Gene3D" id="1.10.10.10">
    <property type="entry name" value="Winged helix-like DNA-binding domain superfamily/Winged helix DNA-binding domain"/>
    <property type="match status" value="1"/>
</dbReference>
<dbReference type="Proteomes" id="UP000184514">
    <property type="component" value="Unassembled WGS sequence"/>
</dbReference>
<evidence type="ECO:0000256" key="2">
    <source>
        <dbReference type="ARBA" id="ARBA00023125"/>
    </source>
</evidence>
<dbReference type="InterPro" id="IPR002577">
    <property type="entry name" value="HTH_HxlR"/>
</dbReference>
<gene>
    <name evidence="5" type="primary">hxlR_2</name>
    <name evidence="5" type="ORF">PFRI_35940</name>
</gene>
<protein>
    <submittedName>
        <fullName evidence="5">HTH-type transcriptional activator HxlR</fullName>
    </submittedName>
</protein>
<dbReference type="SUPFAM" id="SSF46785">
    <property type="entry name" value="Winged helix' DNA-binding domain"/>
    <property type="match status" value="1"/>
</dbReference>
<dbReference type="OrthoDB" id="9800350at2"/>
<evidence type="ECO:0000259" key="4">
    <source>
        <dbReference type="PROSITE" id="PS51118"/>
    </source>
</evidence>
<evidence type="ECO:0000256" key="3">
    <source>
        <dbReference type="ARBA" id="ARBA00023163"/>
    </source>
</evidence>
<proteinExistence type="predicted"/>
<accession>A0A1L9NSL7</accession>
<sequence>MNLGHKKGTAMLDDKQCPDCKRINEVLSRVGDRWSVLVVISLAEYGTLRFNELKRNLGISQRMLSLTLKELERDGLVNRTYHPTIPPKVEYNLTNMGQSFREPISALGYWALENLATIDVARRAYDEKVTNQLTYTQSPRAPDF</sequence>
<dbReference type="AlphaFoldDB" id="A0A1L9NSL7"/>
<keyword evidence="1" id="KW-0805">Transcription regulation</keyword>
<dbReference type="EMBL" id="MLCB01000195">
    <property type="protein sequence ID" value="OJI92192.1"/>
    <property type="molecule type" value="Genomic_DNA"/>
</dbReference>
<dbReference type="InterPro" id="IPR036388">
    <property type="entry name" value="WH-like_DNA-bd_sf"/>
</dbReference>
<dbReference type="GO" id="GO:0003677">
    <property type="term" value="F:DNA binding"/>
    <property type="evidence" value="ECO:0007669"/>
    <property type="project" value="UniProtKB-KW"/>
</dbReference>
<dbReference type="PROSITE" id="PS51118">
    <property type="entry name" value="HTH_HXLR"/>
    <property type="match status" value="1"/>
</dbReference>
<reference evidence="5 6" key="1">
    <citation type="submission" date="2016-10" db="EMBL/GenBank/DDBJ databases">
        <title>Genome sequence of Planktotalea frisia SH6-1.</title>
        <authorList>
            <person name="Poehlein A."/>
            <person name="Bakenhus I."/>
            <person name="Voget S."/>
            <person name="Brinkhoff T."/>
            <person name="Simon M."/>
        </authorList>
    </citation>
    <scope>NUCLEOTIDE SEQUENCE [LARGE SCALE GENOMIC DNA]</scope>
    <source>
        <strain evidence="5 6">SH6-1</strain>
    </source>
</reference>
<keyword evidence="6" id="KW-1185">Reference proteome</keyword>
<keyword evidence="2" id="KW-0238">DNA-binding</keyword>
<organism evidence="5 6">
    <name type="scientific">Planktotalea frisia</name>
    <dbReference type="NCBI Taxonomy" id="696762"/>
    <lineage>
        <taxon>Bacteria</taxon>
        <taxon>Pseudomonadati</taxon>
        <taxon>Pseudomonadota</taxon>
        <taxon>Alphaproteobacteria</taxon>
        <taxon>Rhodobacterales</taxon>
        <taxon>Paracoccaceae</taxon>
        <taxon>Planktotalea</taxon>
    </lineage>
</organism>
<dbReference type="STRING" id="696762.PFRI_35940"/>
<evidence type="ECO:0000256" key="1">
    <source>
        <dbReference type="ARBA" id="ARBA00023015"/>
    </source>
</evidence>
<feature type="domain" description="HTH hxlR-type" evidence="4">
    <location>
        <begin position="17"/>
        <end position="119"/>
    </location>
</feature>
<evidence type="ECO:0000313" key="5">
    <source>
        <dbReference type="EMBL" id="OJI92192.1"/>
    </source>
</evidence>